<name>A0A4Y9ZVV5_9AGAM</name>
<dbReference type="OrthoDB" id="3222453at2759"/>
<keyword evidence="2" id="KW-0472">Membrane</keyword>
<accession>A0A4Y9ZVV5</accession>
<dbReference type="Proteomes" id="UP000298061">
    <property type="component" value="Unassembled WGS sequence"/>
</dbReference>
<protein>
    <submittedName>
        <fullName evidence="3">Uncharacterized protein</fullName>
    </submittedName>
</protein>
<evidence type="ECO:0000313" key="4">
    <source>
        <dbReference type="Proteomes" id="UP000298061"/>
    </source>
</evidence>
<keyword evidence="2" id="KW-1133">Transmembrane helix</keyword>
<proteinExistence type="predicted"/>
<evidence type="ECO:0000256" key="1">
    <source>
        <dbReference type="SAM" id="MobiDB-lite"/>
    </source>
</evidence>
<dbReference type="EMBL" id="SFCI01000585">
    <property type="protein sequence ID" value="TFY78952.1"/>
    <property type="molecule type" value="Genomic_DNA"/>
</dbReference>
<feature type="region of interest" description="Disordered" evidence="1">
    <location>
        <begin position="269"/>
        <end position="292"/>
    </location>
</feature>
<comment type="caution">
    <text evidence="3">The sequence shown here is derived from an EMBL/GenBank/DDBJ whole genome shotgun (WGS) entry which is preliminary data.</text>
</comment>
<dbReference type="AlphaFoldDB" id="A0A4Y9ZVV5"/>
<organism evidence="3 4">
    <name type="scientific">Hericium alpestre</name>
    <dbReference type="NCBI Taxonomy" id="135208"/>
    <lineage>
        <taxon>Eukaryota</taxon>
        <taxon>Fungi</taxon>
        <taxon>Dikarya</taxon>
        <taxon>Basidiomycota</taxon>
        <taxon>Agaricomycotina</taxon>
        <taxon>Agaricomycetes</taxon>
        <taxon>Russulales</taxon>
        <taxon>Hericiaceae</taxon>
        <taxon>Hericium</taxon>
    </lineage>
</organism>
<keyword evidence="2" id="KW-0812">Transmembrane</keyword>
<feature type="compositionally biased region" description="Basic and acidic residues" evidence="1">
    <location>
        <begin position="280"/>
        <end position="289"/>
    </location>
</feature>
<keyword evidence="4" id="KW-1185">Reference proteome</keyword>
<dbReference type="STRING" id="135208.A0A4Y9ZVV5"/>
<evidence type="ECO:0000256" key="2">
    <source>
        <dbReference type="SAM" id="Phobius"/>
    </source>
</evidence>
<evidence type="ECO:0000313" key="3">
    <source>
        <dbReference type="EMBL" id="TFY78952.1"/>
    </source>
</evidence>
<feature type="transmembrane region" description="Helical" evidence="2">
    <location>
        <begin position="832"/>
        <end position="861"/>
    </location>
</feature>
<sequence>MACHHIYTDQLRALNSGHALWEPNPNDSSQQVNVGDVGYVLYGGFHRLFNIHLPAGHPRQGKNLPEYFEILELSLEHVYRRVLHPGPYRSQSVVSLNVEAPFAVAMPGGQVSLEFSCSRKRGAVLVLPDKANRTDTRNRGTYKTYLRTHCDRWFALTEMLGLGLHQEDIILVTGCDKTTSWATAAFVNREIQGRISLKDNNAQYNWGPDADDAPPQVEPARMMGGDALTATSEGRLDLQMPINTKYNQCVFVRGYRGKSRGRFLPMKMKAEATPIPGPSRSEDNIDPDGHGLTSSPVLVDLNDDGMEESHLQNMEAQTDSDDEHTDMLLPILDYVLDNSDVDFAIVHDDDLKPYVEASSTWLDVAARLKENGPSVVKAADDITYDTVLFAKAPKSVPVTRIFNLISLRRQKICVSQVFSIFISQLRLPRFYPGTGCSIDTSHVYPPIIISAPNPGYSGYGAASRPVSPSYPRLQSPSGIHERHTVPAYYHDVIDMTDAELRAWVGVSHKGMAQATKSARELLLHDTEREPHALMADQFMQQHVAALSRILYTRGIAEETLIPRAMMIHMMMKDGDGISMEKQLVYLEGLIDALEGAKQSGQVLVLPNFASKMDEAGIKVSAEELEREKDYPATLLKLALHSPFDAPAKTSGAISSIIGTLFPDLPPTQAKDSMSSSAPAFTVSFKDLFTAGIHVSVTYCLDEHLKTIGDTVRVFHLSPAVVSALRSYRGNRLAIALGIEDLGDEILASWKALLEGYRSLDFIECKNIFRDDLETDMGRVHQLENVIRFSKSVAPSIFAERERRLKTMIQSRREWHNVVMNDLDNLRRNNPQLFYGALVGIIAFGLMFLQALWFMLGILAVLSG</sequence>
<reference evidence="3 4" key="1">
    <citation type="submission" date="2019-02" db="EMBL/GenBank/DDBJ databases">
        <title>Genome sequencing of the rare red list fungi Hericium alpestre (H. flagellum).</title>
        <authorList>
            <person name="Buettner E."/>
            <person name="Kellner H."/>
        </authorList>
    </citation>
    <scope>NUCLEOTIDE SEQUENCE [LARGE SCALE GENOMIC DNA]</scope>
    <source>
        <strain evidence="3 4">DSM 108284</strain>
    </source>
</reference>
<gene>
    <name evidence="3" type="ORF">EWM64_g5059</name>
</gene>